<evidence type="ECO:0000313" key="2">
    <source>
        <dbReference type="Proteomes" id="UP001061452"/>
    </source>
</evidence>
<keyword evidence="2" id="KW-1185">Reference proteome</keyword>
<dbReference type="Proteomes" id="UP001061452">
    <property type="component" value="Unassembled WGS sequence"/>
</dbReference>
<comment type="caution">
    <text evidence="1">The sequence shown here is derived from an EMBL/GenBank/DDBJ whole genome shotgun (WGS) entry which is preliminary data.</text>
</comment>
<reference evidence="1" key="1">
    <citation type="submission" date="2013-04" db="EMBL/GenBank/DDBJ databases">
        <title>The genome sequencing project of 58 acetic acid bacteria.</title>
        <authorList>
            <person name="Okamoto-Kainuma A."/>
            <person name="Ishikawa M."/>
            <person name="Umino S."/>
            <person name="Koizumi Y."/>
            <person name="Shiwa Y."/>
            <person name="Yoshikawa H."/>
            <person name="Matsutani M."/>
            <person name="Matsushita K."/>
        </authorList>
    </citation>
    <scope>NUCLEOTIDE SEQUENCE</scope>
    <source>
        <strain evidence="1">NRIC 0521</strain>
    </source>
</reference>
<name>A0ABQ0PHB7_9PROT</name>
<evidence type="ECO:0000313" key="1">
    <source>
        <dbReference type="EMBL" id="GBQ68889.1"/>
    </source>
</evidence>
<dbReference type="EMBL" id="BAQJ01000047">
    <property type="protein sequence ID" value="GBQ68889.1"/>
    <property type="molecule type" value="Genomic_DNA"/>
</dbReference>
<organism evidence="1 2">
    <name type="scientific">Komagataeibacter intermedius NRIC 0521</name>
    <dbReference type="NCBI Taxonomy" id="1307934"/>
    <lineage>
        <taxon>Bacteria</taxon>
        <taxon>Pseudomonadati</taxon>
        <taxon>Pseudomonadota</taxon>
        <taxon>Alphaproteobacteria</taxon>
        <taxon>Acetobacterales</taxon>
        <taxon>Acetobacteraceae</taxon>
        <taxon>Komagataeibacter</taxon>
    </lineage>
</organism>
<proteinExistence type="predicted"/>
<sequence>MGGVIGHVPCRGLVCINAGGGRSRMDQQAPDKGCDAIANHGADLFGGNGWQAMMGQKPVGGGRKIGEAVDQRAIHIENGEAGRERGHHERL</sequence>
<protein>
    <submittedName>
        <fullName evidence="1">Uncharacterized protein</fullName>
    </submittedName>
</protein>
<gene>
    <name evidence="1" type="ORF">AA0521_1334</name>
</gene>
<accession>A0ABQ0PHB7</accession>